<keyword evidence="4" id="KW-0732">Signal</keyword>
<dbReference type="HOGENOM" id="CLU_267053_0_0_1"/>
<dbReference type="PROSITE" id="PS00624">
    <property type="entry name" value="GMC_OXRED_2"/>
    <property type="match status" value="1"/>
</dbReference>
<dbReference type="PANTHER" id="PTHR11552">
    <property type="entry name" value="GLUCOSE-METHANOL-CHOLINE GMC OXIDOREDUCTASE"/>
    <property type="match status" value="1"/>
</dbReference>
<dbReference type="Gene3D" id="3.30.560.10">
    <property type="entry name" value="Glucose Oxidase, domain 3"/>
    <property type="match status" value="2"/>
</dbReference>
<dbReference type="Pfam" id="PF00732">
    <property type="entry name" value="GMC_oxred_N"/>
    <property type="match status" value="2"/>
</dbReference>
<evidence type="ECO:0000313" key="10">
    <source>
        <dbReference type="EMBL" id="EMD40393.1"/>
    </source>
</evidence>
<evidence type="ECO:0000256" key="2">
    <source>
        <dbReference type="ARBA" id="ARBA00010790"/>
    </source>
</evidence>
<keyword evidence="3 7" id="KW-0285">Flavoprotein</keyword>
<dbReference type="InterPro" id="IPR036188">
    <property type="entry name" value="FAD/NAD-bd_sf"/>
</dbReference>
<evidence type="ECO:0000256" key="7">
    <source>
        <dbReference type="RuleBase" id="RU003968"/>
    </source>
</evidence>
<keyword evidence="11" id="KW-1185">Reference proteome</keyword>
<dbReference type="InterPro" id="IPR000172">
    <property type="entry name" value="GMC_OxRdtase_N"/>
</dbReference>
<keyword evidence="5 7" id="KW-0274">FAD</keyword>
<dbReference type="EMBL" id="KB445792">
    <property type="protein sequence ID" value="EMD40393.1"/>
    <property type="molecule type" value="Genomic_DNA"/>
</dbReference>
<accession>M2QTL7</accession>
<evidence type="ECO:0000256" key="5">
    <source>
        <dbReference type="ARBA" id="ARBA00022827"/>
    </source>
</evidence>
<dbReference type="STRING" id="914234.M2QTL7"/>
<dbReference type="AlphaFoldDB" id="M2QTL7"/>
<dbReference type="InterPro" id="IPR012132">
    <property type="entry name" value="GMC_OxRdtase"/>
</dbReference>
<evidence type="ECO:0000256" key="1">
    <source>
        <dbReference type="ARBA" id="ARBA00001974"/>
    </source>
</evidence>
<comment type="similarity">
    <text evidence="2 7">Belongs to the GMC oxidoreductase family.</text>
</comment>
<keyword evidence="6" id="KW-0560">Oxidoreductase</keyword>
<dbReference type="Proteomes" id="UP000016930">
    <property type="component" value="Unassembled WGS sequence"/>
</dbReference>
<feature type="domain" description="Glucose-methanol-choline oxidoreductase N-terminal" evidence="8">
    <location>
        <begin position="721"/>
        <end position="744"/>
    </location>
</feature>
<organism evidence="10 11">
    <name type="scientific">Ceriporiopsis subvermispora (strain B)</name>
    <name type="common">White-rot fungus</name>
    <name type="synonym">Gelatoporia subvermispora</name>
    <dbReference type="NCBI Taxonomy" id="914234"/>
    <lineage>
        <taxon>Eukaryota</taxon>
        <taxon>Fungi</taxon>
        <taxon>Dikarya</taxon>
        <taxon>Basidiomycota</taxon>
        <taxon>Agaricomycotina</taxon>
        <taxon>Agaricomycetes</taxon>
        <taxon>Polyporales</taxon>
        <taxon>Gelatoporiaceae</taxon>
        <taxon>Gelatoporia</taxon>
    </lineage>
</organism>
<evidence type="ECO:0000256" key="6">
    <source>
        <dbReference type="ARBA" id="ARBA00023002"/>
    </source>
</evidence>
<reference evidence="10 11" key="1">
    <citation type="journal article" date="2012" name="Proc. Natl. Acad. Sci. U.S.A.">
        <title>Comparative genomics of Ceriporiopsis subvermispora and Phanerochaete chrysosporium provide insight into selective ligninolysis.</title>
        <authorList>
            <person name="Fernandez-Fueyo E."/>
            <person name="Ruiz-Duenas F.J."/>
            <person name="Ferreira P."/>
            <person name="Floudas D."/>
            <person name="Hibbett D.S."/>
            <person name="Canessa P."/>
            <person name="Larrondo L.F."/>
            <person name="James T.Y."/>
            <person name="Seelenfreund D."/>
            <person name="Lobos S."/>
            <person name="Polanco R."/>
            <person name="Tello M."/>
            <person name="Honda Y."/>
            <person name="Watanabe T."/>
            <person name="Watanabe T."/>
            <person name="Ryu J.S."/>
            <person name="Kubicek C.P."/>
            <person name="Schmoll M."/>
            <person name="Gaskell J."/>
            <person name="Hammel K.E."/>
            <person name="St John F.J."/>
            <person name="Vanden Wymelenberg A."/>
            <person name="Sabat G."/>
            <person name="Splinter BonDurant S."/>
            <person name="Syed K."/>
            <person name="Yadav J.S."/>
            <person name="Doddapaneni H."/>
            <person name="Subramanian V."/>
            <person name="Lavin J.L."/>
            <person name="Oguiza J.A."/>
            <person name="Perez G."/>
            <person name="Pisabarro A.G."/>
            <person name="Ramirez L."/>
            <person name="Santoyo F."/>
            <person name="Master E."/>
            <person name="Coutinho P.M."/>
            <person name="Henrissat B."/>
            <person name="Lombard V."/>
            <person name="Magnuson J.K."/>
            <person name="Kuees U."/>
            <person name="Hori C."/>
            <person name="Igarashi K."/>
            <person name="Samejima M."/>
            <person name="Held B.W."/>
            <person name="Barry K.W."/>
            <person name="LaButti K.M."/>
            <person name="Lapidus A."/>
            <person name="Lindquist E.A."/>
            <person name="Lucas S.M."/>
            <person name="Riley R."/>
            <person name="Salamov A.A."/>
            <person name="Hoffmeister D."/>
            <person name="Schwenk D."/>
            <person name="Hadar Y."/>
            <person name="Yarden O."/>
            <person name="de Vries R.P."/>
            <person name="Wiebenga A."/>
            <person name="Stenlid J."/>
            <person name="Eastwood D."/>
            <person name="Grigoriev I.V."/>
            <person name="Berka R.M."/>
            <person name="Blanchette R.A."/>
            <person name="Kersten P."/>
            <person name="Martinez A.T."/>
            <person name="Vicuna R."/>
            <person name="Cullen D."/>
        </authorList>
    </citation>
    <scope>NUCLEOTIDE SEQUENCE [LARGE SCALE GENOMIC DNA]</scope>
    <source>
        <strain evidence="10 11">B</strain>
    </source>
</reference>
<dbReference type="GO" id="GO:0016614">
    <property type="term" value="F:oxidoreductase activity, acting on CH-OH group of donors"/>
    <property type="evidence" value="ECO:0007669"/>
    <property type="project" value="InterPro"/>
</dbReference>
<comment type="cofactor">
    <cofactor evidence="1">
        <name>FAD</name>
        <dbReference type="ChEBI" id="CHEBI:57692"/>
    </cofactor>
</comment>
<name>M2QTL7_CERS8</name>
<dbReference type="InterPro" id="IPR007867">
    <property type="entry name" value="GMC_OxRtase_C"/>
</dbReference>
<protein>
    <recommendedName>
        <fullName evidence="8 9">Glucose-methanol-choline oxidoreductase N-terminal domain-containing protein</fullName>
    </recommendedName>
</protein>
<dbReference type="Pfam" id="PF05199">
    <property type="entry name" value="GMC_oxred_C"/>
    <property type="match status" value="2"/>
</dbReference>
<dbReference type="PANTHER" id="PTHR11552:SF201">
    <property type="entry name" value="GLUCOSE-METHANOL-CHOLINE OXIDOREDUCTASE N-TERMINAL DOMAIN-CONTAINING PROTEIN"/>
    <property type="match status" value="1"/>
</dbReference>
<evidence type="ECO:0000313" key="11">
    <source>
        <dbReference type="Proteomes" id="UP000016930"/>
    </source>
</evidence>
<gene>
    <name evidence="10" type="ORF">CERSUDRAFT_91113</name>
</gene>
<proteinExistence type="inferred from homology"/>
<feature type="domain" description="Glucose-methanol-choline oxidoreductase N-terminal" evidence="9">
    <location>
        <begin position="912"/>
        <end position="926"/>
    </location>
</feature>
<dbReference type="Gene3D" id="3.50.50.60">
    <property type="entry name" value="FAD/NAD(P)-binding domain"/>
    <property type="match status" value="2"/>
</dbReference>
<evidence type="ECO:0000259" key="9">
    <source>
        <dbReference type="PROSITE" id="PS00624"/>
    </source>
</evidence>
<sequence>MIAEMQIEKLRCPSPQATAWLRAVTGIVHRFLLATTVLNISLEMLVALEDVTDETFDFVICGGGTAGLTLAARLSEDPDVSVLVLEAGPANLSDLEIPTQVLPCSFGAHFGKPQYSSLQLTTSQKCAQDQQYPIFRGVGLGGSSAINFMGWMRPSAQEINDIERLGNPGWNWDNYERHLRKIEGFVPSNEATKQQFGLDADNWALGRDGPVKLSYPGTLSEENALLHQVIDFSTTTAIVKCSFGWLQTLLNAGIPPAKLPYNGDPHGAFWALNNYDSKTHSRSYATTAFYLPNQHRQNLAVLVEAEVNVVLTHLTENGQYTATGVEFVHSSRTHVVHARKEVIISSGSLKSAQILELSGFGRKEILEEVGITVKVELPGVGENVQEHVLVFINFEVRDDADFNTPDVLRDPSVAAEHKTLHLSGQGWHTTGIVNHALFPLRSISTRAETIIQSVKDKLKENGASYPAGLLDQYKIQLERLENGAPDLEIIACPGASAGVNPPEPGKRYVTFNAAFNSCFSRGSIHITSDDPRQGPVFNPGYFKEDIDMEILFELVKFVRDFAQVAPIKDIIVGLAKERNPGPTVQSDEEIRENIKKNLSSIWHTASSCSMLPREKGGVVDPRLKVTNTEIMLVTAKDVAEKSFDYIICGGGTAGLALAARLTENPNTTVLVIEAGQANFHDPLILRPGTQGLHFGNPMYCWPYQTVKQKGLLDLKPFWFRGKGLGGSSSINFMAWTKPPANEINDWERLGNPGWNWQNFHRYLSRAEGFIPPSADVQQKFKINLDSWTLGKEGPVKISYPGLMNLEDTKFHETLANLGIDPAPLPLNGDPSGYFFAPNTIDPRTHTRSYATTAYYLPNKDRPNLQVLVSATVNQIITECMNGGKRTATGVEFYHDEQPYVVRTKKEVIVSAGSLKSPQILELSGIGDRNILGGIGVMPKVDLPGVGRNVQEHITCCMSFELREGVRYETLDVLRDPEEAKRQIELHKEGKGLHTLGVIGFAFMPLHKISDRADEIISKAKAKLQNNADKYRPGVLEQLNMQLERIKKGAPLAEVINFPGFFSGPNLPEQGKKYITLAAGLNQALSRGTIHSTSNDLMKEPEFDPQYFEEEIDQEIYFELIKFLRKLASTSPLKDIIVAERNPGLECQTDEDLLKWAKTFLSTTWHTASSCSMLPKEKDGVVDPELRVYGTENIRVVDLSVVPVHIDAHTQTSAYAIAEQAAAIIMGTFPTRRARVVP</sequence>
<dbReference type="SUPFAM" id="SSF54373">
    <property type="entry name" value="FAD-linked reductases, C-terminal domain"/>
    <property type="match status" value="2"/>
</dbReference>
<evidence type="ECO:0000256" key="3">
    <source>
        <dbReference type="ARBA" id="ARBA00022630"/>
    </source>
</evidence>
<dbReference type="SUPFAM" id="SSF51905">
    <property type="entry name" value="FAD/NAD(P)-binding domain"/>
    <property type="match status" value="2"/>
</dbReference>
<dbReference type="GO" id="GO:0050660">
    <property type="term" value="F:flavin adenine dinucleotide binding"/>
    <property type="evidence" value="ECO:0007669"/>
    <property type="project" value="InterPro"/>
</dbReference>
<dbReference type="OrthoDB" id="269227at2759"/>
<evidence type="ECO:0000256" key="4">
    <source>
        <dbReference type="ARBA" id="ARBA00022729"/>
    </source>
</evidence>
<evidence type="ECO:0000259" key="8">
    <source>
        <dbReference type="PROSITE" id="PS00623"/>
    </source>
</evidence>
<dbReference type="PROSITE" id="PS00623">
    <property type="entry name" value="GMC_OXRED_1"/>
    <property type="match status" value="1"/>
</dbReference>